<dbReference type="InterPro" id="IPR040097">
    <property type="entry name" value="FAAL/FAAC"/>
</dbReference>
<dbReference type="RefSeq" id="WP_118864131.1">
    <property type="nucleotide sequence ID" value="NZ_QWLV01000004.1"/>
</dbReference>
<dbReference type="GO" id="GO:0016874">
    <property type="term" value="F:ligase activity"/>
    <property type="evidence" value="ECO:0007669"/>
    <property type="project" value="UniProtKB-KW"/>
</dbReference>
<gene>
    <name evidence="4" type="ORF">D1610_10445</name>
</gene>
<evidence type="ECO:0000256" key="1">
    <source>
        <dbReference type="ARBA" id="ARBA00006432"/>
    </source>
</evidence>
<dbReference type="InterPro" id="IPR000873">
    <property type="entry name" value="AMP-dep_synth/lig_dom"/>
</dbReference>
<evidence type="ECO:0000256" key="2">
    <source>
        <dbReference type="ARBA" id="ARBA00022598"/>
    </source>
</evidence>
<dbReference type="GO" id="GO:0005886">
    <property type="term" value="C:plasma membrane"/>
    <property type="evidence" value="ECO:0007669"/>
    <property type="project" value="TreeGrafter"/>
</dbReference>
<keyword evidence="2 4" id="KW-0436">Ligase</keyword>
<reference evidence="4 5" key="1">
    <citation type="submission" date="2018-08" db="EMBL/GenBank/DDBJ databases">
        <title>The multiple taxonomic identification of Sphingomonas gilva.</title>
        <authorList>
            <person name="Zhu D."/>
            <person name="Zheng S."/>
        </authorList>
    </citation>
    <scope>NUCLEOTIDE SEQUENCE [LARGE SCALE GENOMIC DNA]</scope>
    <source>
        <strain evidence="4 5">ZDH117</strain>
    </source>
</reference>
<dbReference type="InterPro" id="IPR045851">
    <property type="entry name" value="AMP-bd_C_sf"/>
</dbReference>
<sequence>MRNDVLVEETIAPTNRVSGTPTTDSLPRRFSDFATLGEALDYAATGARGLNFHDARGNLAHAYGYAELRADAIAAAHRLIAAGIKPEDRIALVAETGAEFATLFFGAVYAGAWPVPLPLPTSFGGRDSYIDQLKVQLASSDPKMLLYPAELAQMAGEAARQSGVEGVDYESFLAREAAEAALPAAGPDDIAYLQYSSGSTRFPHGVAVTHAALLNNLAAHAHGMDLLDSDRCVSWLPWYHDMGLVGCFLSPVANQVSVDYLKTEDFARRPLAWLDMVSRNSGTTLSYSPTFGYDICARRMSSQTRASDRFDLSRWRVAGNGADMIRPDVMQAFVDAFADAGFKASAFLPSYGLAEATLAVSIMPPGEGIIVELVEETQLSGGEQGVGRPQRYRAIVNCGKPVKDMAVEIREEDGTPLPEKAIGKVWCKGPSIMHGYFRDPEATAACMQGDWLDTGDMGYLSDGYVYIVGRAKDMIIINGRNHWPQDIEWAVEQIPGFKAGDIAAFAITTPGGEETPAVLVQCRTSDNAERSRLRDAIRDRVRSITGMNCVVELVPPRTLPRTSSGKLSRAKARNLYLNGEIKPYAIAA</sequence>
<dbReference type="OrthoDB" id="9803968at2"/>
<name>A0A396RLX1_9SPHN</name>
<dbReference type="GO" id="GO:0070566">
    <property type="term" value="F:adenylyltransferase activity"/>
    <property type="evidence" value="ECO:0007669"/>
    <property type="project" value="TreeGrafter"/>
</dbReference>
<feature type="domain" description="AMP-dependent synthetase/ligase" evidence="3">
    <location>
        <begin position="62"/>
        <end position="437"/>
    </location>
</feature>
<dbReference type="GO" id="GO:0006633">
    <property type="term" value="P:fatty acid biosynthetic process"/>
    <property type="evidence" value="ECO:0007669"/>
    <property type="project" value="TreeGrafter"/>
</dbReference>
<dbReference type="PANTHER" id="PTHR22754">
    <property type="entry name" value="DISCO-INTERACTING PROTEIN 2 DIP2 -RELATED"/>
    <property type="match status" value="1"/>
</dbReference>
<dbReference type="PANTHER" id="PTHR22754:SF32">
    <property type="entry name" value="DISCO-INTERACTING PROTEIN 2"/>
    <property type="match status" value="1"/>
</dbReference>
<dbReference type="Proteomes" id="UP000266693">
    <property type="component" value="Unassembled WGS sequence"/>
</dbReference>
<protein>
    <submittedName>
        <fullName evidence="4">Fatty acyl-AMP ligase</fullName>
    </submittedName>
</protein>
<evidence type="ECO:0000313" key="5">
    <source>
        <dbReference type="Proteomes" id="UP000266693"/>
    </source>
</evidence>
<dbReference type="NCBIfam" id="NF006624">
    <property type="entry name" value="PRK09192.1"/>
    <property type="match status" value="1"/>
</dbReference>
<dbReference type="SUPFAM" id="SSF56801">
    <property type="entry name" value="Acetyl-CoA synthetase-like"/>
    <property type="match status" value="1"/>
</dbReference>
<comment type="similarity">
    <text evidence="1">Belongs to the ATP-dependent AMP-binding enzyme family.</text>
</comment>
<evidence type="ECO:0000313" key="4">
    <source>
        <dbReference type="EMBL" id="RHW17384.1"/>
    </source>
</evidence>
<dbReference type="Gene3D" id="3.30.300.30">
    <property type="match status" value="1"/>
</dbReference>
<proteinExistence type="inferred from homology"/>
<keyword evidence="5" id="KW-1185">Reference proteome</keyword>
<dbReference type="CDD" id="cd05931">
    <property type="entry name" value="FAAL"/>
    <property type="match status" value="1"/>
</dbReference>
<accession>A0A396RLX1</accession>
<evidence type="ECO:0000259" key="3">
    <source>
        <dbReference type="Pfam" id="PF00501"/>
    </source>
</evidence>
<dbReference type="Pfam" id="PF00501">
    <property type="entry name" value="AMP-binding"/>
    <property type="match status" value="1"/>
</dbReference>
<dbReference type="Gene3D" id="3.40.50.12780">
    <property type="entry name" value="N-terminal domain of ligase-like"/>
    <property type="match status" value="1"/>
</dbReference>
<dbReference type="InterPro" id="IPR042099">
    <property type="entry name" value="ANL_N_sf"/>
</dbReference>
<dbReference type="AlphaFoldDB" id="A0A396RLX1"/>
<comment type="caution">
    <text evidence="4">The sequence shown here is derived from an EMBL/GenBank/DDBJ whole genome shotgun (WGS) entry which is preliminary data.</text>
</comment>
<organism evidence="4 5">
    <name type="scientific">Sphingomonas gilva</name>
    <dbReference type="NCBI Taxonomy" id="2305907"/>
    <lineage>
        <taxon>Bacteria</taxon>
        <taxon>Pseudomonadati</taxon>
        <taxon>Pseudomonadota</taxon>
        <taxon>Alphaproteobacteria</taxon>
        <taxon>Sphingomonadales</taxon>
        <taxon>Sphingomonadaceae</taxon>
        <taxon>Sphingomonas</taxon>
    </lineage>
</organism>
<dbReference type="EMBL" id="QWLV01000004">
    <property type="protein sequence ID" value="RHW17384.1"/>
    <property type="molecule type" value="Genomic_DNA"/>
</dbReference>